<dbReference type="Proteomes" id="UP000325577">
    <property type="component" value="Linkage Group LG1"/>
</dbReference>
<name>A0A5J5BZB8_9ASTE</name>
<protein>
    <submittedName>
        <fullName evidence="1">Uncharacterized protein</fullName>
    </submittedName>
</protein>
<keyword evidence="2" id="KW-1185">Reference proteome</keyword>
<dbReference type="AlphaFoldDB" id="A0A5J5BZB8"/>
<reference evidence="1 2" key="1">
    <citation type="submission" date="2019-09" db="EMBL/GenBank/DDBJ databases">
        <title>A chromosome-level genome assembly of the Chinese tupelo Nyssa sinensis.</title>
        <authorList>
            <person name="Yang X."/>
            <person name="Kang M."/>
            <person name="Yang Y."/>
            <person name="Xiong H."/>
            <person name="Wang M."/>
            <person name="Zhang Z."/>
            <person name="Wang Z."/>
            <person name="Wu H."/>
            <person name="Ma T."/>
            <person name="Liu J."/>
            <person name="Xi Z."/>
        </authorList>
    </citation>
    <scope>NUCLEOTIDE SEQUENCE [LARGE SCALE GENOMIC DNA]</scope>
    <source>
        <strain evidence="1">J267</strain>
        <tissue evidence="1">Leaf</tissue>
    </source>
</reference>
<accession>A0A5J5BZB8</accession>
<proteinExistence type="predicted"/>
<sequence length="98" mass="10938">MDYPVCYDFAKAMVSLSEWLSRSKGHARVDAQAGQRSTFPLVDVKIVVVEEDIEEQVPLKKEHPSSSIPPDDIVVEQEAVVPRTNANLAFHLTDEAMD</sequence>
<evidence type="ECO:0000313" key="1">
    <source>
        <dbReference type="EMBL" id="KAA8546997.1"/>
    </source>
</evidence>
<dbReference type="EMBL" id="CM018032">
    <property type="protein sequence ID" value="KAA8546997.1"/>
    <property type="molecule type" value="Genomic_DNA"/>
</dbReference>
<organism evidence="1 2">
    <name type="scientific">Nyssa sinensis</name>
    <dbReference type="NCBI Taxonomy" id="561372"/>
    <lineage>
        <taxon>Eukaryota</taxon>
        <taxon>Viridiplantae</taxon>
        <taxon>Streptophyta</taxon>
        <taxon>Embryophyta</taxon>
        <taxon>Tracheophyta</taxon>
        <taxon>Spermatophyta</taxon>
        <taxon>Magnoliopsida</taxon>
        <taxon>eudicotyledons</taxon>
        <taxon>Gunneridae</taxon>
        <taxon>Pentapetalae</taxon>
        <taxon>asterids</taxon>
        <taxon>Cornales</taxon>
        <taxon>Nyssaceae</taxon>
        <taxon>Nyssa</taxon>
    </lineage>
</organism>
<evidence type="ECO:0000313" key="2">
    <source>
        <dbReference type="Proteomes" id="UP000325577"/>
    </source>
</evidence>
<gene>
    <name evidence="1" type="ORF">F0562_003426</name>
</gene>